<protein>
    <submittedName>
        <fullName evidence="2">Uncharacterized protein</fullName>
    </submittedName>
</protein>
<name>A0A4Q0PC06_9FLAO</name>
<evidence type="ECO:0000256" key="1">
    <source>
        <dbReference type="SAM" id="Phobius"/>
    </source>
</evidence>
<dbReference type="RefSeq" id="WP_164916273.1">
    <property type="nucleotide sequence ID" value="NZ_JASMRS010000001.1"/>
</dbReference>
<evidence type="ECO:0000313" key="3">
    <source>
        <dbReference type="Proteomes" id="UP000289238"/>
    </source>
</evidence>
<dbReference type="Proteomes" id="UP000289238">
    <property type="component" value="Unassembled WGS sequence"/>
</dbReference>
<dbReference type="EMBL" id="QOVM01000001">
    <property type="protein sequence ID" value="RXG24314.1"/>
    <property type="molecule type" value="Genomic_DNA"/>
</dbReference>
<organism evidence="2 3">
    <name type="scientific">Leeuwenhoekiella aequorea</name>
    <dbReference type="NCBI Taxonomy" id="283736"/>
    <lineage>
        <taxon>Bacteria</taxon>
        <taxon>Pseudomonadati</taxon>
        <taxon>Bacteroidota</taxon>
        <taxon>Flavobacteriia</taxon>
        <taxon>Flavobacteriales</taxon>
        <taxon>Flavobacteriaceae</taxon>
        <taxon>Leeuwenhoekiella</taxon>
    </lineage>
</organism>
<accession>A0A4Q0PC06</accession>
<keyword evidence="1" id="KW-1133">Transmembrane helix</keyword>
<comment type="caution">
    <text evidence="2">The sequence shown here is derived from an EMBL/GenBank/DDBJ whole genome shotgun (WGS) entry which is preliminary data.</text>
</comment>
<sequence length="56" mass="6191">MQKKQLIGLGLIVLCGGLSQWTPAKENQFMVWLMALGAMAGMILVLSEYFTSKKES</sequence>
<gene>
    <name evidence="2" type="ORF">DSM00_101</name>
</gene>
<keyword evidence="3" id="KW-1185">Reference proteome</keyword>
<reference evidence="2 3" key="1">
    <citation type="submission" date="2018-07" db="EMBL/GenBank/DDBJ databases">
        <title>Leeuwenhoekiella genomics.</title>
        <authorList>
            <person name="Tahon G."/>
            <person name="Willems A."/>
        </authorList>
    </citation>
    <scope>NUCLEOTIDE SEQUENCE [LARGE SCALE GENOMIC DNA]</scope>
    <source>
        <strain evidence="2 3">LMG 22550</strain>
    </source>
</reference>
<evidence type="ECO:0000313" key="2">
    <source>
        <dbReference type="EMBL" id="RXG24314.1"/>
    </source>
</evidence>
<keyword evidence="1" id="KW-0472">Membrane</keyword>
<feature type="transmembrane region" description="Helical" evidence="1">
    <location>
        <begin position="29"/>
        <end position="50"/>
    </location>
</feature>
<dbReference type="AlphaFoldDB" id="A0A4Q0PC06"/>
<keyword evidence="1" id="KW-0812">Transmembrane</keyword>
<proteinExistence type="predicted"/>